<accession>A0A379FGK8</accession>
<keyword evidence="1" id="KW-1133">Transmembrane helix</keyword>
<dbReference type="AlphaFoldDB" id="A0A379FGK8"/>
<protein>
    <submittedName>
        <fullName evidence="2">Leucyl/phenylalanyl-tRNA--protein transferase</fullName>
        <ecNumber evidence="2">2.3.2.6</ecNumber>
    </submittedName>
</protein>
<dbReference type="Proteomes" id="UP000254191">
    <property type="component" value="Unassembled WGS sequence"/>
</dbReference>
<dbReference type="InterPro" id="IPR016181">
    <property type="entry name" value="Acyl_CoA_acyltransferase"/>
</dbReference>
<feature type="transmembrane region" description="Helical" evidence="1">
    <location>
        <begin position="20"/>
        <end position="41"/>
    </location>
</feature>
<evidence type="ECO:0000313" key="2">
    <source>
        <dbReference type="EMBL" id="SUC19229.1"/>
    </source>
</evidence>
<evidence type="ECO:0000256" key="1">
    <source>
        <dbReference type="SAM" id="Phobius"/>
    </source>
</evidence>
<keyword evidence="2" id="KW-0808">Transferase</keyword>
<reference evidence="2 3" key="1">
    <citation type="submission" date="2018-06" db="EMBL/GenBank/DDBJ databases">
        <authorList>
            <consortium name="Pathogen Informatics"/>
            <person name="Doyle S."/>
        </authorList>
    </citation>
    <scope>NUCLEOTIDE SEQUENCE [LARGE SCALE GENOMIC DNA]</scope>
    <source>
        <strain evidence="2 3">NCTC11938</strain>
    </source>
</reference>
<keyword evidence="2" id="KW-0012">Acyltransferase</keyword>
<proteinExistence type="predicted"/>
<name>A0A379FGK8_PROMI</name>
<organism evidence="2 3">
    <name type="scientific">Proteus mirabilis</name>
    <dbReference type="NCBI Taxonomy" id="584"/>
    <lineage>
        <taxon>Bacteria</taxon>
        <taxon>Pseudomonadati</taxon>
        <taxon>Pseudomonadota</taxon>
        <taxon>Gammaproteobacteria</taxon>
        <taxon>Enterobacterales</taxon>
        <taxon>Morganellaceae</taxon>
        <taxon>Proteus</taxon>
    </lineage>
</organism>
<dbReference type="GO" id="GO:0008914">
    <property type="term" value="F:leucyl-tRNA--protein transferase activity"/>
    <property type="evidence" value="ECO:0007669"/>
    <property type="project" value="UniProtKB-EC"/>
</dbReference>
<keyword evidence="1" id="KW-0472">Membrane</keyword>
<dbReference type="EC" id="2.3.2.6" evidence="2"/>
<dbReference type="EMBL" id="UGTS01000004">
    <property type="protein sequence ID" value="SUC19229.1"/>
    <property type="molecule type" value="Genomic_DNA"/>
</dbReference>
<keyword evidence="1" id="KW-0812">Transmembrane</keyword>
<dbReference type="Gene3D" id="3.40.630.70">
    <property type="entry name" value="Leucyl/phenylalanyl-tRNA-protein transferase, C-terminal domain"/>
    <property type="match status" value="1"/>
</dbReference>
<dbReference type="InterPro" id="IPR042203">
    <property type="entry name" value="Leu/Phe-tRNA_Trfase_C"/>
</dbReference>
<dbReference type="SUPFAM" id="SSF55729">
    <property type="entry name" value="Acyl-CoA N-acyltransferases (Nat)"/>
    <property type="match status" value="1"/>
</dbReference>
<evidence type="ECO:0000313" key="3">
    <source>
        <dbReference type="Proteomes" id="UP000254191"/>
    </source>
</evidence>
<sequence length="87" mass="9858">MGLTLVPFSAVNQCLVVEIMLLNVPLLLFITIFCVMGGQLFDCQVLNSHTAALGAIEIARDRYLEALSRWKKVIIDKKCWYQQSLEL</sequence>
<gene>
    <name evidence="2" type="primary">aat_2</name>
    <name evidence="2" type="ORF">NCTC11938_01157</name>
</gene>